<reference evidence="4 5" key="1">
    <citation type="submission" date="2024-09" db="EMBL/GenBank/DDBJ databases">
        <title>Itraconazole resistance in Madurella fahalii resulting from another homologue of gene encoding cytochrome P450 14-alpha sterol demethylase (CYP51).</title>
        <authorList>
            <person name="Yoshioka I."/>
            <person name="Fahal A.H."/>
            <person name="Kaneko S."/>
            <person name="Yaguchi T."/>
        </authorList>
    </citation>
    <scope>NUCLEOTIDE SEQUENCE [LARGE SCALE GENOMIC DNA]</scope>
    <source>
        <strain evidence="4 5">IFM 68171</strain>
    </source>
</reference>
<protein>
    <submittedName>
        <fullName evidence="4">Uncharacterized protein</fullName>
    </submittedName>
</protein>
<dbReference type="PANTHER" id="PTHR43976">
    <property type="entry name" value="SHORT CHAIN DEHYDROGENASE"/>
    <property type="match status" value="1"/>
</dbReference>
<dbReference type="PANTHER" id="PTHR43976:SF16">
    <property type="entry name" value="SHORT-CHAIN DEHYDROGENASE_REDUCTASE FAMILY PROTEIN"/>
    <property type="match status" value="1"/>
</dbReference>
<evidence type="ECO:0000256" key="2">
    <source>
        <dbReference type="ARBA" id="ARBA00023002"/>
    </source>
</evidence>
<proteinExistence type="inferred from homology"/>
<accession>A0ABQ0GH40</accession>
<comment type="similarity">
    <text evidence="1 3">Belongs to the short-chain dehydrogenases/reductases (SDR) family.</text>
</comment>
<gene>
    <name evidence="4" type="ORF">MFIFM68171_07288</name>
</gene>
<organism evidence="4 5">
    <name type="scientific">Madurella fahalii</name>
    <dbReference type="NCBI Taxonomy" id="1157608"/>
    <lineage>
        <taxon>Eukaryota</taxon>
        <taxon>Fungi</taxon>
        <taxon>Dikarya</taxon>
        <taxon>Ascomycota</taxon>
        <taxon>Pezizomycotina</taxon>
        <taxon>Sordariomycetes</taxon>
        <taxon>Sordariomycetidae</taxon>
        <taxon>Sordariales</taxon>
        <taxon>Sordariales incertae sedis</taxon>
        <taxon>Madurella</taxon>
    </lineage>
</organism>
<dbReference type="RefSeq" id="XP_070918809.1">
    <property type="nucleotide sequence ID" value="XM_071062708.1"/>
</dbReference>
<dbReference type="Proteomes" id="UP001628179">
    <property type="component" value="Unassembled WGS sequence"/>
</dbReference>
<dbReference type="InterPro" id="IPR002347">
    <property type="entry name" value="SDR_fam"/>
</dbReference>
<keyword evidence="5" id="KW-1185">Reference proteome</keyword>
<evidence type="ECO:0000313" key="5">
    <source>
        <dbReference type="Proteomes" id="UP001628179"/>
    </source>
</evidence>
<dbReference type="EMBL" id="BAAFSV010000004">
    <property type="protein sequence ID" value="GAB1317078.1"/>
    <property type="molecule type" value="Genomic_DNA"/>
</dbReference>
<dbReference type="InterPro" id="IPR051911">
    <property type="entry name" value="SDR_oxidoreductase"/>
</dbReference>
<evidence type="ECO:0000256" key="3">
    <source>
        <dbReference type="RuleBase" id="RU000363"/>
    </source>
</evidence>
<dbReference type="CDD" id="cd05374">
    <property type="entry name" value="17beta-HSD-like_SDR_c"/>
    <property type="match status" value="1"/>
</dbReference>
<dbReference type="PRINTS" id="PR00080">
    <property type="entry name" value="SDRFAMILY"/>
</dbReference>
<dbReference type="Gene3D" id="3.40.50.720">
    <property type="entry name" value="NAD(P)-binding Rossmann-like Domain"/>
    <property type="match status" value="1"/>
</dbReference>
<dbReference type="SUPFAM" id="SSF51735">
    <property type="entry name" value="NAD(P)-binding Rossmann-fold domains"/>
    <property type="match status" value="1"/>
</dbReference>
<dbReference type="PRINTS" id="PR00081">
    <property type="entry name" value="GDHRDH"/>
</dbReference>
<sequence length="295" mass="32324">MSSNLTGCSSGMGKALSLLILAKGQRLVATARKLSGLSYLPTNSPNLLTLSLDVTSSSTIDAAVDTAIARFGRIDVMVNNAGFSYRGDTENASLPVARNLFETNFWGTVLLTTHAMRIMRSVNPQSGPIGGCILNITSMGGRVAFQGNAYYHASKFAVEGFTESVSKEVRPEWGIHFCCVEPGGVKTNYVKTGRERAIPVHEAYEGEDSPTRRVERYLEDEEAMKGWADAEVVVERIWELVEGGEVPLRVPLGGDAWGVLRREYEQYTEELERWREFSVSAGKGGQLESIDFLGK</sequence>
<dbReference type="InterPro" id="IPR036291">
    <property type="entry name" value="NAD(P)-bd_dom_sf"/>
</dbReference>
<evidence type="ECO:0000256" key="1">
    <source>
        <dbReference type="ARBA" id="ARBA00006484"/>
    </source>
</evidence>
<evidence type="ECO:0000313" key="4">
    <source>
        <dbReference type="EMBL" id="GAB1317078.1"/>
    </source>
</evidence>
<dbReference type="GeneID" id="98178031"/>
<dbReference type="Pfam" id="PF00106">
    <property type="entry name" value="adh_short"/>
    <property type="match status" value="1"/>
</dbReference>
<comment type="caution">
    <text evidence="4">The sequence shown here is derived from an EMBL/GenBank/DDBJ whole genome shotgun (WGS) entry which is preliminary data.</text>
</comment>
<keyword evidence="2" id="KW-0560">Oxidoreductase</keyword>
<name>A0ABQ0GH40_9PEZI</name>